<dbReference type="SUPFAM" id="SSF52218">
    <property type="entry name" value="Flavoproteins"/>
    <property type="match status" value="1"/>
</dbReference>
<dbReference type="PANTHER" id="PTHR37297:SF1">
    <property type="entry name" value="PROTEIN NRDI"/>
    <property type="match status" value="1"/>
</dbReference>
<protein>
    <submittedName>
        <fullName evidence="1">NrdI protein</fullName>
    </submittedName>
</protein>
<evidence type="ECO:0000313" key="2">
    <source>
        <dbReference type="Proteomes" id="UP000012675"/>
    </source>
</evidence>
<dbReference type="InterPro" id="IPR004465">
    <property type="entry name" value="RNR_NrdI"/>
</dbReference>
<dbReference type="AlphaFoldDB" id="C9ABZ4"/>
<proteinExistence type="predicted"/>
<sequence length="152" mass="17345">MKKMKLLYISISGNTRAFVNRLLAYADQQDTPSTWEAKEIHDNSVFEQEDEPYVVFVPTYLEGGNGVDNGDQEILTETMREYIDYENNAALCLGVIGSGNKNFNYQYCLTAKQYAEQFSIPFLADFELRGTTQDIERIYACLKEIDPAHSNT</sequence>
<reference evidence="1 2" key="2">
    <citation type="submission" date="2013-03" db="EMBL/GenBank/DDBJ databases">
        <title>The Genome Sequence of Enterococcus casseliflavus EC20 (899205).</title>
        <authorList>
            <consortium name="The Broad Institute Genomics Platform"/>
            <consortium name="The Broad Institute Genome Sequencing Center for Infectious Disease"/>
            <person name="Russ C."/>
            <person name="Feldgarden M."/>
            <person name="Gilmore M."/>
            <person name="Manson J."/>
            <person name="Palmer K."/>
            <person name="Carniol K."/>
            <person name="Walker B."/>
            <person name="Young S.K."/>
            <person name="Zeng Q."/>
            <person name="Gargeya S."/>
            <person name="Fitzgerald M."/>
            <person name="Haas B."/>
            <person name="Abouelleil A."/>
            <person name="Allen A.W."/>
            <person name="Alvarado L."/>
            <person name="Arachchi H.M."/>
            <person name="Berlin A.M."/>
            <person name="Chapman S.B."/>
            <person name="Gainer-Dewar J."/>
            <person name="Goldberg J."/>
            <person name="Griggs A."/>
            <person name="Gujja S."/>
            <person name="Hansen M."/>
            <person name="Howarth C."/>
            <person name="Imamovic A."/>
            <person name="Ireland A."/>
            <person name="Larimer J."/>
            <person name="McCowan C."/>
            <person name="Murphy C."/>
            <person name="Pearson M."/>
            <person name="Poon T.W."/>
            <person name="Priest M."/>
            <person name="Roberts A."/>
            <person name="Saif S."/>
            <person name="Shea T."/>
            <person name="Sisk P."/>
            <person name="Sykes S."/>
            <person name="Wortman J."/>
            <person name="Nusbaum C."/>
            <person name="Birren B."/>
        </authorList>
    </citation>
    <scope>NUCLEOTIDE SEQUENCE [LARGE SCALE GENOMIC DNA]</scope>
    <source>
        <strain evidence="1 2">EC20</strain>
    </source>
</reference>
<evidence type="ECO:0000313" key="1">
    <source>
        <dbReference type="EMBL" id="EEV40403.2"/>
    </source>
</evidence>
<dbReference type="GO" id="GO:0010181">
    <property type="term" value="F:FMN binding"/>
    <property type="evidence" value="ECO:0007669"/>
    <property type="project" value="InterPro"/>
</dbReference>
<dbReference type="KEGG" id="ecas:ECBG_02672"/>
<dbReference type="Pfam" id="PF07972">
    <property type="entry name" value="Flavodoxin_NdrI"/>
    <property type="match status" value="1"/>
</dbReference>
<reference evidence="1 2" key="1">
    <citation type="submission" date="2009-02" db="EMBL/GenBank/DDBJ databases">
        <authorList>
            <consortium name="The Broad Institute Genome Sequencing Platform"/>
            <person name="Feldgarden M."/>
            <person name="Young S.K."/>
            <person name="Kodira C.D."/>
            <person name="Zeng Q."/>
            <person name="Koehrsen M."/>
            <person name="Alvarado L."/>
            <person name="Berlin A."/>
            <person name="Borenstein D."/>
            <person name="Chen Z."/>
            <person name="Engels R."/>
            <person name="Freedman E."/>
            <person name="Gellesch M."/>
            <person name="Goldberg J."/>
            <person name="Griggs A."/>
            <person name="Gujja S."/>
            <person name="Heiman D."/>
            <person name="Hepburn T."/>
            <person name="Howarth C."/>
            <person name="Jen D."/>
            <person name="Larson L."/>
            <person name="Lewis B."/>
            <person name="Mehta T."/>
            <person name="Park D."/>
            <person name="Pearson M."/>
            <person name="Roberts A."/>
            <person name="Saif S."/>
            <person name="Shea T."/>
            <person name="Shenoy N."/>
            <person name="Sisk P."/>
            <person name="Stolte C."/>
            <person name="Sykes S."/>
            <person name="Walk T."/>
            <person name="White J."/>
            <person name="Yandava C."/>
            <person name="Gilmore M."/>
            <person name="Manson J."/>
            <person name="Palmer K."/>
            <person name="Carniol K."/>
            <person name="Lander E."/>
            <person name="Nusbaum C."/>
            <person name="Galagan J."/>
            <person name="Birren B."/>
        </authorList>
    </citation>
    <scope>NUCLEOTIDE SEQUENCE [LARGE SCALE GENOMIC DNA]</scope>
    <source>
        <strain evidence="1 2">EC20</strain>
    </source>
</reference>
<gene>
    <name evidence="1" type="ORF">ECBG_02672</name>
</gene>
<dbReference type="InterPro" id="IPR029039">
    <property type="entry name" value="Flavoprotein-like_sf"/>
</dbReference>
<accession>C9ABZ4</accession>
<keyword evidence="2" id="KW-1185">Reference proteome</keyword>
<dbReference type="PANTHER" id="PTHR37297">
    <property type="entry name" value="PROTEIN NRDI"/>
    <property type="match status" value="1"/>
</dbReference>
<name>C9ABZ4_ENTCA</name>
<dbReference type="HOGENOM" id="CLU_114845_1_0_9"/>
<dbReference type="Proteomes" id="UP000012675">
    <property type="component" value="Chromosome"/>
</dbReference>
<dbReference type="NCBIfam" id="TIGR00333">
    <property type="entry name" value="nrdI"/>
    <property type="match status" value="1"/>
</dbReference>
<dbReference type="Gene3D" id="3.40.50.360">
    <property type="match status" value="1"/>
</dbReference>
<dbReference type="EMBL" id="CP004856">
    <property type="protein sequence ID" value="EEV40403.2"/>
    <property type="molecule type" value="Genomic_DNA"/>
</dbReference>
<dbReference type="NCBIfam" id="NF002714">
    <property type="entry name" value="PRK02551.1"/>
    <property type="match status" value="1"/>
</dbReference>
<organism evidence="1 2">
    <name type="scientific">Enterococcus casseliflavus EC20</name>
    <dbReference type="NCBI Taxonomy" id="565655"/>
    <lineage>
        <taxon>Bacteria</taxon>
        <taxon>Bacillati</taxon>
        <taxon>Bacillota</taxon>
        <taxon>Bacilli</taxon>
        <taxon>Lactobacillales</taxon>
        <taxon>Enterococcaceae</taxon>
        <taxon>Enterococcus</taxon>
    </lineage>
</organism>
<dbReference type="PIRSF" id="PIRSF005087">
    <property type="entry name" value="NrdI"/>
    <property type="match status" value="1"/>
</dbReference>
<dbReference type="eggNOG" id="COG1780">
    <property type="taxonomic scope" value="Bacteria"/>
</dbReference>